<accession>A0ABS1T7X5</accession>
<dbReference type="Gene3D" id="3.40.50.1240">
    <property type="entry name" value="Phosphoglycerate mutase-like"/>
    <property type="match status" value="1"/>
</dbReference>
<dbReference type="SUPFAM" id="SSF53254">
    <property type="entry name" value="Phosphoglycerate mutase-like"/>
    <property type="match status" value="1"/>
</dbReference>
<evidence type="ECO:0000313" key="1">
    <source>
        <dbReference type="EMBL" id="MBL4935445.1"/>
    </source>
</evidence>
<comment type="caution">
    <text evidence="1">The sequence shown here is derived from an EMBL/GenBank/DDBJ whole genome shotgun (WGS) entry which is preliminary data.</text>
</comment>
<keyword evidence="2" id="KW-1185">Reference proteome</keyword>
<dbReference type="EMBL" id="JAESWC010000002">
    <property type="protein sequence ID" value="MBL4935445.1"/>
    <property type="molecule type" value="Genomic_DNA"/>
</dbReference>
<protein>
    <submittedName>
        <fullName evidence="1">Histidine phosphatase family protein</fullName>
    </submittedName>
</protein>
<dbReference type="Pfam" id="PF00300">
    <property type="entry name" value="His_Phos_1"/>
    <property type="match status" value="1"/>
</dbReference>
<organism evidence="1 2">
    <name type="scientific">Clostridium rhizosphaerae</name>
    <dbReference type="NCBI Taxonomy" id="2803861"/>
    <lineage>
        <taxon>Bacteria</taxon>
        <taxon>Bacillati</taxon>
        <taxon>Bacillota</taxon>
        <taxon>Clostridia</taxon>
        <taxon>Eubacteriales</taxon>
        <taxon>Clostridiaceae</taxon>
        <taxon>Clostridium</taxon>
    </lineage>
</organism>
<proteinExistence type="predicted"/>
<dbReference type="Proteomes" id="UP000632377">
    <property type="component" value="Unassembled WGS sequence"/>
</dbReference>
<gene>
    <name evidence="1" type="ORF">JK636_06695</name>
</gene>
<evidence type="ECO:0000313" key="2">
    <source>
        <dbReference type="Proteomes" id="UP000632377"/>
    </source>
</evidence>
<dbReference type="RefSeq" id="WP_202748054.1">
    <property type="nucleotide sequence ID" value="NZ_JAESWC010000002.1"/>
</dbReference>
<dbReference type="InterPro" id="IPR013078">
    <property type="entry name" value="His_Pase_superF_clade-1"/>
</dbReference>
<name>A0ABS1T7X5_9CLOT</name>
<dbReference type="InterPro" id="IPR029033">
    <property type="entry name" value="His_PPase_superfam"/>
</dbReference>
<sequence>MRIGLVRHFKVDLKRKRFMTAEEFNKHVYDYDKAAVIANELVVDEYWEKCYCSSLPRAITTAKTIYHGEIITSNKLIEIPTAAWANFKFKIPYQVWAIVGRFAWIRNHVSQPEKRIKTLERINDILNTIIEENDPKSNILIVSHAGTLYEIQKMLRKKGFKGRGFIKASNGKLYIYDK</sequence>
<reference evidence="1 2" key="1">
    <citation type="submission" date="2021-01" db="EMBL/GenBank/DDBJ databases">
        <title>Genome public.</title>
        <authorList>
            <person name="Liu C."/>
            <person name="Sun Q."/>
        </authorList>
    </citation>
    <scope>NUCLEOTIDE SEQUENCE [LARGE SCALE GENOMIC DNA]</scope>
    <source>
        <strain evidence="1 2">YIM B02515</strain>
    </source>
</reference>